<keyword evidence="2" id="KW-0472">Membrane</keyword>
<feature type="compositionally biased region" description="Polar residues" evidence="1">
    <location>
        <begin position="165"/>
        <end position="177"/>
    </location>
</feature>
<proteinExistence type="predicted"/>
<feature type="compositionally biased region" description="Basic and acidic residues" evidence="1">
    <location>
        <begin position="116"/>
        <end position="126"/>
    </location>
</feature>
<keyword evidence="4" id="KW-1185">Reference proteome</keyword>
<name>A0A8C9RPT9_SCLFO</name>
<feature type="region of interest" description="Disordered" evidence="1">
    <location>
        <begin position="28"/>
        <end position="227"/>
    </location>
</feature>
<dbReference type="Proteomes" id="UP000694397">
    <property type="component" value="Chromosome 12"/>
</dbReference>
<dbReference type="AlphaFoldDB" id="A0A8C9RPT9"/>
<dbReference type="Ensembl" id="ENSSFOT00015019673.2">
    <property type="protein sequence ID" value="ENSSFOP00015019447.2"/>
    <property type="gene ID" value="ENSSFOG00015012518.2"/>
</dbReference>
<evidence type="ECO:0000313" key="4">
    <source>
        <dbReference type="Proteomes" id="UP000694397"/>
    </source>
</evidence>
<organism evidence="3 4">
    <name type="scientific">Scleropages formosus</name>
    <name type="common">Asian bonytongue</name>
    <name type="synonym">Osteoglossum formosum</name>
    <dbReference type="NCBI Taxonomy" id="113540"/>
    <lineage>
        <taxon>Eukaryota</taxon>
        <taxon>Metazoa</taxon>
        <taxon>Chordata</taxon>
        <taxon>Craniata</taxon>
        <taxon>Vertebrata</taxon>
        <taxon>Euteleostomi</taxon>
        <taxon>Actinopterygii</taxon>
        <taxon>Neopterygii</taxon>
        <taxon>Teleostei</taxon>
        <taxon>Osteoglossocephala</taxon>
        <taxon>Osteoglossomorpha</taxon>
        <taxon>Osteoglossiformes</taxon>
        <taxon>Osteoglossidae</taxon>
        <taxon>Scleropages</taxon>
    </lineage>
</organism>
<feature type="compositionally biased region" description="Basic and acidic residues" evidence="1">
    <location>
        <begin position="178"/>
        <end position="211"/>
    </location>
</feature>
<dbReference type="OrthoDB" id="5846619at2759"/>
<reference evidence="3" key="2">
    <citation type="submission" date="2025-08" db="UniProtKB">
        <authorList>
            <consortium name="Ensembl"/>
        </authorList>
    </citation>
    <scope>IDENTIFICATION</scope>
</reference>
<reference evidence="3 4" key="1">
    <citation type="submission" date="2019-04" db="EMBL/GenBank/DDBJ databases">
        <authorList>
            <consortium name="Wellcome Sanger Institute Data Sharing"/>
        </authorList>
    </citation>
    <scope>NUCLEOTIDE SEQUENCE [LARGE SCALE GENOMIC DNA]</scope>
</reference>
<feature type="compositionally biased region" description="Polar residues" evidence="1">
    <location>
        <begin position="137"/>
        <end position="147"/>
    </location>
</feature>
<feature type="compositionally biased region" description="Basic and acidic residues" evidence="1">
    <location>
        <begin position="148"/>
        <end position="162"/>
    </location>
</feature>
<dbReference type="GeneTree" id="ENSGT00530000064712"/>
<accession>A0A8C9RPT9</accession>
<sequence>MSCCGQVYGTVLLCQEMVCCVYSSTTGASKAVSPQDNPEIKPTSQKKEEKEPAKTTVAVPAPTGQTRSVAVKNKNIDTEDKTQRDQDADQKSESAHFTTTVGTPSGSSAAKTENANPHENESKESPEATINKKPVETSGNSPGQANENHPESHPDTEPDHHNIAVSKQDSNTGGQHSNEQKDTESNDDSPGNREKSVEKPEDENKLTEDKNVASVVKTTESEKVKVPETDDAIEKIESEKIDEKDSGTIHEVDEKIDHTGHLQNEAESSHFFAYLVTTAVLVAVLYISYHNKRKIIAFVLEGRKSRSTRRPKSTEYQKLEQNVSTINFLNKSGTSI</sequence>
<dbReference type="PANTHER" id="PTHR16502:SF0">
    <property type="entry name" value="KERATINOCYTE-ASSOCIATED TRANSMEMBRANE PROTEIN 2"/>
    <property type="match status" value="1"/>
</dbReference>
<evidence type="ECO:0000313" key="3">
    <source>
        <dbReference type="Ensembl" id="ENSSFOP00015019447.2"/>
    </source>
</evidence>
<dbReference type="InterPro" id="IPR037645">
    <property type="entry name" value="KCT2"/>
</dbReference>
<keyword evidence="2" id="KW-1133">Transmembrane helix</keyword>
<evidence type="ECO:0008006" key="5">
    <source>
        <dbReference type="Google" id="ProtNLM"/>
    </source>
</evidence>
<feature type="compositionally biased region" description="Basic and acidic residues" evidence="1">
    <location>
        <begin position="74"/>
        <end position="94"/>
    </location>
</feature>
<dbReference type="PANTHER" id="PTHR16502">
    <property type="entry name" value="KERATINOCYTE-ASSOCIATED TRANSMEMBRANE PROTEIN 2"/>
    <property type="match status" value="1"/>
</dbReference>
<feature type="transmembrane region" description="Helical" evidence="2">
    <location>
        <begin position="271"/>
        <end position="289"/>
    </location>
</feature>
<reference evidence="3" key="3">
    <citation type="submission" date="2025-09" db="UniProtKB">
        <authorList>
            <consortium name="Ensembl"/>
        </authorList>
    </citation>
    <scope>IDENTIFICATION</scope>
</reference>
<dbReference type="Pfam" id="PF17818">
    <property type="entry name" value="KCT2"/>
    <property type="match status" value="1"/>
</dbReference>
<evidence type="ECO:0000256" key="2">
    <source>
        <dbReference type="SAM" id="Phobius"/>
    </source>
</evidence>
<feature type="compositionally biased region" description="Polar residues" evidence="1">
    <location>
        <begin position="95"/>
        <end position="115"/>
    </location>
</feature>
<keyword evidence="2" id="KW-0812">Transmembrane</keyword>
<evidence type="ECO:0000256" key="1">
    <source>
        <dbReference type="SAM" id="MobiDB-lite"/>
    </source>
</evidence>
<protein>
    <recommendedName>
        <fullName evidence="5">Trans-Golgi network integral membrane protein 2-like</fullName>
    </recommendedName>
</protein>